<gene>
    <name evidence="3" type="ORF">BBW65_00310</name>
</gene>
<dbReference type="OrthoDB" id="9796965at2"/>
<feature type="domain" description="NIF system FeS cluster assembly NifU C-terminal" evidence="2">
    <location>
        <begin position="12"/>
        <end position="77"/>
    </location>
</feature>
<dbReference type="InterPro" id="IPR034904">
    <property type="entry name" value="FSCA_dom_sf"/>
</dbReference>
<name>A0A1B1U3L9_9HELI</name>
<dbReference type="EMBL" id="CP016503">
    <property type="protein sequence ID" value="ANV97356.1"/>
    <property type="molecule type" value="Genomic_DNA"/>
</dbReference>
<evidence type="ECO:0000256" key="1">
    <source>
        <dbReference type="ARBA" id="ARBA00006420"/>
    </source>
</evidence>
<reference evidence="4" key="1">
    <citation type="submission" date="2016-07" db="EMBL/GenBank/DDBJ databases">
        <authorList>
            <person name="Florea S."/>
            <person name="Webb J.S."/>
            <person name="Jaromczyk J."/>
            <person name="Schardl C.L."/>
        </authorList>
    </citation>
    <scope>NUCLEOTIDE SEQUENCE [LARGE SCALE GENOMIC DNA]</scope>
    <source>
        <strain evidence="4">MIT 01-6242</strain>
    </source>
</reference>
<evidence type="ECO:0000313" key="4">
    <source>
        <dbReference type="Proteomes" id="UP000092884"/>
    </source>
</evidence>
<accession>A0A1B1U3L9</accession>
<dbReference type="GO" id="GO:0005506">
    <property type="term" value="F:iron ion binding"/>
    <property type="evidence" value="ECO:0007669"/>
    <property type="project" value="InterPro"/>
</dbReference>
<proteinExistence type="inferred from homology"/>
<comment type="similarity">
    <text evidence="1">Belongs to the NifU family.</text>
</comment>
<dbReference type="RefSeq" id="WP_066338227.1">
    <property type="nucleotide sequence ID" value="NZ_CP016503.1"/>
</dbReference>
<evidence type="ECO:0000259" key="2">
    <source>
        <dbReference type="Pfam" id="PF01106"/>
    </source>
</evidence>
<evidence type="ECO:0000313" key="3">
    <source>
        <dbReference type="EMBL" id="ANV97356.1"/>
    </source>
</evidence>
<dbReference type="STRING" id="222136.BBW65_00310"/>
<organism evidence="3 4">
    <name type="scientific">Helicobacter enhydrae</name>
    <dbReference type="NCBI Taxonomy" id="222136"/>
    <lineage>
        <taxon>Bacteria</taxon>
        <taxon>Pseudomonadati</taxon>
        <taxon>Campylobacterota</taxon>
        <taxon>Epsilonproteobacteria</taxon>
        <taxon>Campylobacterales</taxon>
        <taxon>Helicobacteraceae</taxon>
        <taxon>Helicobacter</taxon>
    </lineage>
</organism>
<dbReference type="KEGG" id="het:BBW65_00310"/>
<dbReference type="Proteomes" id="UP000092884">
    <property type="component" value="Chromosome"/>
</dbReference>
<dbReference type="GO" id="GO:0016226">
    <property type="term" value="P:iron-sulfur cluster assembly"/>
    <property type="evidence" value="ECO:0007669"/>
    <property type="project" value="InterPro"/>
</dbReference>
<keyword evidence="4" id="KW-1185">Reference proteome</keyword>
<dbReference type="PANTHER" id="PTHR11178:SF1">
    <property type="entry name" value="NFU1 IRON-SULFUR CLUSTER SCAFFOLD HOMOLOG, MITOCHONDRIAL"/>
    <property type="match status" value="1"/>
</dbReference>
<dbReference type="AlphaFoldDB" id="A0A1B1U3L9"/>
<dbReference type="SUPFAM" id="SSF117916">
    <property type="entry name" value="Fe-S cluster assembly (FSCA) domain-like"/>
    <property type="match status" value="1"/>
</dbReference>
<dbReference type="GO" id="GO:0051536">
    <property type="term" value="F:iron-sulfur cluster binding"/>
    <property type="evidence" value="ECO:0007669"/>
    <property type="project" value="InterPro"/>
</dbReference>
<dbReference type="PANTHER" id="PTHR11178">
    <property type="entry name" value="IRON-SULFUR CLUSTER SCAFFOLD PROTEIN NFU-RELATED"/>
    <property type="match status" value="1"/>
</dbReference>
<dbReference type="Pfam" id="PF01106">
    <property type="entry name" value="NifU"/>
    <property type="match status" value="1"/>
</dbReference>
<sequence length="80" mass="9061">MIFSDEELQAPVNDSIQKVRPYLLKDGGDIKVLRIQNGRVYVELQGACKGCPSSTNTLKNRIQHQLRMDIHPDIEVIQEG</sequence>
<protein>
    <recommendedName>
        <fullName evidence="2">NIF system FeS cluster assembly NifU C-terminal domain-containing protein</fullName>
    </recommendedName>
</protein>
<dbReference type="Gene3D" id="3.30.300.130">
    <property type="entry name" value="Fe-S cluster assembly (FSCA)"/>
    <property type="match status" value="1"/>
</dbReference>
<dbReference type="InterPro" id="IPR001075">
    <property type="entry name" value="NIF_FeS_clus_asmbl_NifU_C"/>
</dbReference>